<dbReference type="InterPro" id="IPR003726">
    <property type="entry name" value="HCY_dom"/>
</dbReference>
<comment type="cofactor">
    <cofactor evidence="3">
        <name>Zn(2+)</name>
        <dbReference type="ChEBI" id="CHEBI:29105"/>
    </cofactor>
    <text evidence="3">Binds 1 zinc ion per subunit.</text>
</comment>
<dbReference type="EMBL" id="NOZP01000107">
    <property type="protein sequence ID" value="OYD15371.1"/>
    <property type="molecule type" value="Genomic_DNA"/>
</dbReference>
<dbReference type="Pfam" id="PF02574">
    <property type="entry name" value="S-methyl_trans"/>
    <property type="match status" value="1"/>
</dbReference>
<dbReference type="Gene3D" id="3.20.20.330">
    <property type="entry name" value="Homocysteine-binding-like domain"/>
    <property type="match status" value="1"/>
</dbReference>
<comment type="caution">
    <text evidence="6">The sequence shown here is derived from an EMBL/GenBank/DDBJ whole genome shotgun (WGS) entry which is preliminary data.</text>
</comment>
<proteinExistence type="predicted"/>
<dbReference type="InterPro" id="IPR036589">
    <property type="entry name" value="HCY_dom_sf"/>
</dbReference>
<evidence type="ECO:0000313" key="7">
    <source>
        <dbReference type="Proteomes" id="UP000215559"/>
    </source>
</evidence>
<dbReference type="PANTHER" id="PTHR11103">
    <property type="entry name" value="SLR1189 PROTEIN"/>
    <property type="match status" value="1"/>
</dbReference>
<evidence type="ECO:0000313" key="6">
    <source>
        <dbReference type="EMBL" id="OYD15371.1"/>
    </source>
</evidence>
<keyword evidence="3 4" id="KW-0862">Zinc</keyword>
<keyword evidence="1 4" id="KW-0489">Methyltransferase</keyword>
<keyword evidence="2 4" id="KW-0808">Transferase</keyword>
<feature type="binding site" evidence="3 4">
    <location>
        <position position="274"/>
    </location>
    <ligand>
        <name>Zn(2+)</name>
        <dbReference type="ChEBI" id="CHEBI:29105"/>
    </ligand>
</feature>
<evidence type="ECO:0000259" key="5">
    <source>
        <dbReference type="PROSITE" id="PS50970"/>
    </source>
</evidence>
<evidence type="ECO:0000256" key="2">
    <source>
        <dbReference type="ARBA" id="ARBA00022679"/>
    </source>
</evidence>
<dbReference type="GO" id="GO:0008270">
    <property type="term" value="F:zinc ion binding"/>
    <property type="evidence" value="ECO:0007669"/>
    <property type="project" value="InterPro"/>
</dbReference>
<feature type="domain" description="Hcy-binding" evidence="5">
    <location>
        <begin position="1"/>
        <end position="288"/>
    </location>
</feature>
<reference evidence="6 7" key="1">
    <citation type="submission" date="2017-07" db="EMBL/GenBank/DDBJ databases">
        <title>Recovery of genomes from metagenomes via a dereplication, aggregation, and scoring strategy.</title>
        <authorList>
            <person name="Sieber C.M."/>
            <person name="Probst A.J."/>
            <person name="Sharrar A."/>
            <person name="Thomas B.C."/>
            <person name="Hess M."/>
            <person name="Tringe S.G."/>
            <person name="Banfield J.F."/>
        </authorList>
    </citation>
    <scope>NUCLEOTIDE SEQUENCE [LARGE SCALE GENOMIC DNA]</scope>
    <source>
        <strain evidence="6">JGI_Cruoil_03_51_56</strain>
    </source>
</reference>
<evidence type="ECO:0000256" key="4">
    <source>
        <dbReference type="PROSITE-ProRule" id="PRU00333"/>
    </source>
</evidence>
<dbReference type="AlphaFoldDB" id="A0A235BT32"/>
<organism evidence="6 7">
    <name type="scientific">candidate division WOR-3 bacterium JGI_Cruoil_03_51_56</name>
    <dbReference type="NCBI Taxonomy" id="1973747"/>
    <lineage>
        <taxon>Bacteria</taxon>
        <taxon>Bacteria division WOR-3</taxon>
    </lineage>
</organism>
<protein>
    <recommendedName>
        <fullName evidence="5">Hcy-binding domain-containing protein</fullName>
    </recommendedName>
</protein>
<dbReference type="PIRSF" id="PIRSF037505">
    <property type="entry name" value="Betaine_HMT"/>
    <property type="match status" value="1"/>
</dbReference>
<feature type="binding site" evidence="3 4">
    <location>
        <position position="208"/>
    </location>
    <ligand>
        <name>Zn(2+)</name>
        <dbReference type="ChEBI" id="CHEBI:29105"/>
    </ligand>
</feature>
<dbReference type="PANTHER" id="PTHR11103:SF18">
    <property type="entry name" value="SLR1189 PROTEIN"/>
    <property type="match status" value="1"/>
</dbReference>
<keyword evidence="3 4" id="KW-0479">Metal-binding</keyword>
<dbReference type="SUPFAM" id="SSF82282">
    <property type="entry name" value="Homocysteine S-methyltransferase"/>
    <property type="match status" value="1"/>
</dbReference>
<gene>
    <name evidence="6" type="ORF">CH330_05885</name>
</gene>
<dbReference type="GO" id="GO:0008168">
    <property type="term" value="F:methyltransferase activity"/>
    <property type="evidence" value="ECO:0007669"/>
    <property type="project" value="UniProtKB-UniRule"/>
</dbReference>
<dbReference type="PROSITE" id="PS50970">
    <property type="entry name" value="HCY"/>
    <property type="match status" value="1"/>
</dbReference>
<dbReference type="InterPro" id="IPR017226">
    <property type="entry name" value="BHMT-like"/>
</dbReference>
<dbReference type="GO" id="GO:0032259">
    <property type="term" value="P:methylation"/>
    <property type="evidence" value="ECO:0007669"/>
    <property type="project" value="UniProtKB-KW"/>
</dbReference>
<evidence type="ECO:0000256" key="3">
    <source>
        <dbReference type="PIRSR" id="PIRSR037505-2"/>
    </source>
</evidence>
<feature type="binding site" evidence="3 4">
    <location>
        <position position="273"/>
    </location>
    <ligand>
        <name>Zn(2+)</name>
        <dbReference type="ChEBI" id="CHEBI:29105"/>
    </ligand>
</feature>
<dbReference type="GO" id="GO:0009086">
    <property type="term" value="P:methionine biosynthetic process"/>
    <property type="evidence" value="ECO:0007669"/>
    <property type="project" value="InterPro"/>
</dbReference>
<dbReference type="Proteomes" id="UP000215559">
    <property type="component" value="Unassembled WGS sequence"/>
</dbReference>
<evidence type="ECO:0000256" key="1">
    <source>
        <dbReference type="ARBA" id="ARBA00022603"/>
    </source>
</evidence>
<accession>A0A235BT32</accession>
<sequence>MTLSRLLQENRVVLLDGAMGTELERRGFRTRLPFWSGWALLEAPELVGRIHADYVRAGAQIITANTFRTNPRTVARVGLKQSAKELSLAAIELAHKAIGSKSIVVAGSIAPVEDCYHPELFPGVQEARADFEEHAENLVQAGADLLLIETMNSTVEAKLAAQACSKLSVPAMVSFILRDDRHLLNRDFLEYAVSEVLDFRPSAVLINCTPIPVCRSGIKVLAGRTEFVSGCYPNIGHPSIATGWDFSDAVGPDDFARELAGIAADGARILGGCCGTTPAHIQTLAEKISGPDESGPD</sequence>
<name>A0A235BT32_UNCW3</name>